<proteinExistence type="inferred from homology"/>
<protein>
    <submittedName>
        <fullName evidence="4">Uncharacterized protein</fullName>
    </submittedName>
</protein>
<dbReference type="Ensembl" id="ENSCUST00005019802.1">
    <property type="protein sequence ID" value="ENSCUSP00005019078.1"/>
    <property type="gene ID" value="ENSCUSG00005012232.1"/>
</dbReference>
<reference evidence="4" key="2">
    <citation type="submission" date="2025-08" db="UniProtKB">
        <authorList>
            <consortium name="Ensembl"/>
        </authorList>
    </citation>
    <scope>IDENTIFICATION</scope>
</reference>
<evidence type="ECO:0000256" key="2">
    <source>
        <dbReference type="ARBA" id="ARBA00022801"/>
    </source>
</evidence>
<dbReference type="InterPro" id="IPR033199">
    <property type="entry name" value="DDAH-like"/>
</dbReference>
<evidence type="ECO:0000256" key="3">
    <source>
        <dbReference type="SAM" id="MobiDB-lite"/>
    </source>
</evidence>
<dbReference type="Gene3D" id="3.75.10.10">
    <property type="entry name" value="L-arginine/glycine Amidinotransferase, Chain A"/>
    <property type="match status" value="1"/>
</dbReference>
<keyword evidence="5" id="KW-1185">Reference proteome</keyword>
<comment type="similarity">
    <text evidence="1">Belongs to the DDAH family.</text>
</comment>
<organism evidence="4 5">
    <name type="scientific">Catharus ustulatus</name>
    <name type="common">Russet-backed thrush</name>
    <name type="synonym">Hylocichla ustulatus</name>
    <dbReference type="NCBI Taxonomy" id="91951"/>
    <lineage>
        <taxon>Eukaryota</taxon>
        <taxon>Metazoa</taxon>
        <taxon>Chordata</taxon>
        <taxon>Craniata</taxon>
        <taxon>Vertebrata</taxon>
        <taxon>Euteleostomi</taxon>
        <taxon>Archelosauria</taxon>
        <taxon>Archosauria</taxon>
        <taxon>Dinosauria</taxon>
        <taxon>Saurischia</taxon>
        <taxon>Theropoda</taxon>
        <taxon>Coelurosauria</taxon>
        <taxon>Aves</taxon>
        <taxon>Neognathae</taxon>
        <taxon>Neoaves</taxon>
        <taxon>Telluraves</taxon>
        <taxon>Australaves</taxon>
        <taxon>Passeriformes</taxon>
        <taxon>Turdidae</taxon>
        <taxon>Catharus</taxon>
    </lineage>
</organism>
<dbReference type="Proteomes" id="UP000694563">
    <property type="component" value="Chromosome 11"/>
</dbReference>
<dbReference type="GO" id="GO:0016787">
    <property type="term" value="F:hydrolase activity"/>
    <property type="evidence" value="ECO:0007669"/>
    <property type="project" value="UniProtKB-KW"/>
</dbReference>
<keyword evidence="2" id="KW-0378">Hydrolase</keyword>
<evidence type="ECO:0000256" key="1">
    <source>
        <dbReference type="ARBA" id="ARBA00008532"/>
    </source>
</evidence>
<name>A0A8C3UQL5_CATUS</name>
<dbReference type="PANTHER" id="PTHR12737:SF16">
    <property type="entry name" value="N(G),N(G)-DIMETHYLARGININE DIMETHYLAMINOHYDROLASE 2"/>
    <property type="match status" value="1"/>
</dbReference>
<reference evidence="4" key="3">
    <citation type="submission" date="2025-09" db="UniProtKB">
        <authorList>
            <consortium name="Ensembl"/>
        </authorList>
    </citation>
    <scope>IDENTIFICATION</scope>
</reference>
<reference evidence="4" key="1">
    <citation type="submission" date="2020-10" db="EMBL/GenBank/DDBJ databases">
        <title>Catharus ustulatus (Swainson's thrush) genome, bCatUst1, primary haplotype v2.</title>
        <authorList>
            <person name="Delmore K."/>
            <person name="Vafadar M."/>
            <person name="Formenti G."/>
            <person name="Chow W."/>
            <person name="Pelan S."/>
            <person name="Howe K."/>
            <person name="Rhie A."/>
            <person name="Mountcastle J."/>
            <person name="Haase B."/>
            <person name="Fedrigo O."/>
            <person name="Jarvis E.D."/>
        </authorList>
    </citation>
    <scope>NUCLEOTIDE SEQUENCE [LARGE SCALE GENOMIC DNA]</scope>
</reference>
<evidence type="ECO:0000313" key="5">
    <source>
        <dbReference type="Proteomes" id="UP000694563"/>
    </source>
</evidence>
<sequence>MFRAGGLFHGATSKLLRRRGAGTRLCPLGGLREVLEQLQLCVLSVTDKGAALHGGDVLFTVQEFFVGISPWTNLQGAEAVADDFTVSMVPVGHLKGFLSMADPQTIAHSCSHGAHRALRVGRDLGGENHNLGRGLKWRGNLSLGRGEGRETPPKGAPKNSMKPQKTSVRPLKGSQNLVRAQNPSGTPEQPPKNLVRHQKLG</sequence>
<feature type="compositionally biased region" description="Polar residues" evidence="3">
    <location>
        <begin position="161"/>
        <end position="187"/>
    </location>
</feature>
<accession>A0A8C3UQL5</accession>
<feature type="region of interest" description="Disordered" evidence="3">
    <location>
        <begin position="129"/>
        <end position="201"/>
    </location>
</feature>
<evidence type="ECO:0000313" key="4">
    <source>
        <dbReference type="Ensembl" id="ENSCUSP00005019078.1"/>
    </source>
</evidence>
<dbReference type="AlphaFoldDB" id="A0A8C3UQL5"/>
<dbReference type="PANTHER" id="PTHR12737">
    <property type="entry name" value="DIMETHYLARGININE DIMETHYLAMINOHYDROLASE"/>
    <property type="match status" value="1"/>
</dbReference>
<dbReference type="SUPFAM" id="SSF55909">
    <property type="entry name" value="Pentein"/>
    <property type="match status" value="1"/>
</dbReference>